<reference evidence="3" key="1">
    <citation type="submission" date="2023-06" db="EMBL/GenBank/DDBJ databases">
        <title>Identification and characterization of horizontal gene transfer across gut microbiota members of farm animals based on homology search.</title>
        <authorList>
            <person name="Zeman M."/>
            <person name="Kubasova T."/>
            <person name="Jahodarova E."/>
            <person name="Nykrynova M."/>
            <person name="Rychlik I."/>
        </authorList>
    </citation>
    <scope>NUCLEOTIDE SEQUENCE [LARGE SCALE GENOMIC DNA]</scope>
    <source>
        <strain evidence="3">ET340</strain>
    </source>
</reference>
<dbReference type="InterPro" id="IPR039477">
    <property type="entry name" value="ILEI/PANDER_dom"/>
</dbReference>
<reference evidence="2 3" key="3">
    <citation type="submission" date="2023-06" db="EMBL/GenBank/DDBJ databases">
        <authorList>
            <person name="Zeman M."/>
            <person name="Kubasova T."/>
            <person name="Jahodarova E."/>
            <person name="Nykrynova M."/>
            <person name="Rychlik I."/>
        </authorList>
    </citation>
    <scope>NUCLEOTIDE SEQUENCE [LARGE SCALE GENOMIC DNA]</scope>
    <source>
        <strain evidence="2 3">ET340</strain>
    </source>
</reference>
<feature type="domain" description="ILEI/PANDER" evidence="1">
    <location>
        <begin position="499"/>
        <end position="534"/>
    </location>
</feature>
<dbReference type="Proteomes" id="UP001529380">
    <property type="component" value="Unassembled WGS sequence"/>
</dbReference>
<keyword evidence="3" id="KW-1185">Reference proteome</keyword>
<dbReference type="EMBL" id="JAUDCL010000043">
    <property type="protein sequence ID" value="MDM8202509.1"/>
    <property type="molecule type" value="Genomic_DNA"/>
</dbReference>
<evidence type="ECO:0000259" key="1">
    <source>
        <dbReference type="Pfam" id="PF15711"/>
    </source>
</evidence>
<comment type="caution">
    <text evidence="2">The sequence shown here is derived from an EMBL/GenBank/DDBJ whole genome shotgun (WGS) entry which is preliminary data.</text>
</comment>
<evidence type="ECO:0000313" key="3">
    <source>
        <dbReference type="Proteomes" id="UP001529380"/>
    </source>
</evidence>
<dbReference type="SUPFAM" id="SSF52266">
    <property type="entry name" value="SGNH hydrolase"/>
    <property type="match status" value="1"/>
</dbReference>
<evidence type="ECO:0000313" key="2">
    <source>
        <dbReference type="EMBL" id="MDM8202509.1"/>
    </source>
</evidence>
<protein>
    <recommendedName>
        <fullName evidence="1">ILEI/PANDER domain-containing protein</fullName>
    </recommendedName>
</protein>
<dbReference type="RefSeq" id="WP_289600770.1">
    <property type="nucleotide sequence ID" value="NZ_JAUDCL010000043.1"/>
</dbReference>
<organism evidence="2 3">
    <name type="scientific">Allofournierella massiliensis</name>
    <dbReference type="NCBI Taxonomy" id="1650663"/>
    <lineage>
        <taxon>Bacteria</taxon>
        <taxon>Bacillati</taxon>
        <taxon>Bacillota</taxon>
        <taxon>Clostridia</taxon>
        <taxon>Eubacteriales</taxon>
        <taxon>Oscillospiraceae</taxon>
        <taxon>Allofournierella</taxon>
    </lineage>
</organism>
<gene>
    <name evidence="2" type="ORF">QUW08_14585</name>
</gene>
<dbReference type="Pfam" id="PF15711">
    <property type="entry name" value="ILEI"/>
    <property type="match status" value="1"/>
</dbReference>
<dbReference type="PANTHER" id="PTHR46396">
    <property type="entry name" value="PROTEIN O-LINKED-MANNOSE BETA-1,2-N-ACETYLGLUCOSAMINYLTRANSFERASE 1"/>
    <property type="match status" value="1"/>
</dbReference>
<accession>A0ABT7UUC5</accession>
<proteinExistence type="predicted"/>
<name>A0ABT7UUC5_9FIRM</name>
<dbReference type="PANTHER" id="PTHR46396:SF1">
    <property type="entry name" value="PROTEIN O-LINKED-MANNOSE BETA-1,2-N-ACETYLGLUCOSAMINYLTRANSFERASE 1"/>
    <property type="match status" value="1"/>
</dbReference>
<reference evidence="2 3" key="2">
    <citation type="submission" date="2023-06" db="EMBL/GenBank/DDBJ databases">
        <title>Identification and characterization of horizontal gene transfer across gut microbiota members of farm animals based on homology search.</title>
        <authorList>
            <person name="Schwarzerova J."/>
            <person name="Nykrynova M."/>
            <person name="Jureckova K."/>
            <person name="Cejkova D."/>
            <person name="Rychlik I."/>
        </authorList>
    </citation>
    <scope>NUCLEOTIDE SEQUENCE [LARGE SCALE GENOMIC DNA]</scope>
    <source>
        <strain evidence="2 3">ET340</strain>
    </source>
</reference>
<dbReference type="InterPro" id="IPR052463">
    <property type="entry name" value="O-linked_mannose_GnT"/>
</dbReference>
<sequence length="625" mass="69937">MSIKHVGKIALFLAGLLFCLSYLNQLFKPSWYEWNNYDTINGFYKEPHDSIETLFLGTSVVVSGISPMELYDAYGICSYNLGTEGQPMLSSYYWLEEAYRLHSGSLRTVVLDISSLRRSSDLSFYRKAIDGMKLSPVKIRAVQAYVDDPSEVLSYLLPLSSYHTRWGSLTTQDFISSEHADKDYMRGYYFRSELALEETSNILDRIPTYALDTSAPQTKFDTEALYYLKQIIDFCQEHELQLILIKAPMIADWTSSAHNAAQAIADEYELEYFDFSFDPLLSEIGYNAATDSFDIGHMNYYGAKKLTLWLGQYLVDHCGATDVRGMPHYAYLEQQLQDYHENVSDYISLVALTDPVDYITQLCQNEDYTIFIMAKDEASFALTEEQRAAFRQLGLEQLSELGYQDSYLGIIDAGTVLYDQLQTPTPDVASAGNSGEKVNDLEAITPEDFNVTNEATSSSLYFSGALRDGAIYSIESGGFPDGNVASCVIESQEYAANLRGLNIVVYNNATHQVVDSAVFDTYLSSLRDSGDKLLALETALEEGTNYQQLSSELQTLYLYNILCDISRSNPSSGASMLDFIEQFNQNDDIVLVFSSTAADEFSLDESTRAMLAQAGLIDESVLAAS</sequence>